<organism evidence="2 3">
    <name type="scientific">Strigamia maritima</name>
    <name type="common">European centipede</name>
    <name type="synonym">Geophilus maritimus</name>
    <dbReference type="NCBI Taxonomy" id="126957"/>
    <lineage>
        <taxon>Eukaryota</taxon>
        <taxon>Metazoa</taxon>
        <taxon>Ecdysozoa</taxon>
        <taxon>Arthropoda</taxon>
        <taxon>Myriapoda</taxon>
        <taxon>Chilopoda</taxon>
        <taxon>Pleurostigmophora</taxon>
        <taxon>Geophilomorpha</taxon>
        <taxon>Linotaeniidae</taxon>
        <taxon>Strigamia</taxon>
    </lineage>
</organism>
<name>T1IPB4_STRMM</name>
<dbReference type="Proteomes" id="UP000014500">
    <property type="component" value="Unassembled WGS sequence"/>
</dbReference>
<accession>T1IPB4</accession>
<dbReference type="SUPFAM" id="SSF50630">
    <property type="entry name" value="Acid proteases"/>
    <property type="match status" value="1"/>
</dbReference>
<evidence type="ECO:0000259" key="1">
    <source>
        <dbReference type="Pfam" id="PF00026"/>
    </source>
</evidence>
<reference evidence="3" key="1">
    <citation type="submission" date="2011-05" db="EMBL/GenBank/DDBJ databases">
        <authorList>
            <person name="Richards S.R."/>
            <person name="Qu J."/>
            <person name="Jiang H."/>
            <person name="Jhangiani S.N."/>
            <person name="Agravi P."/>
            <person name="Goodspeed R."/>
            <person name="Gross S."/>
            <person name="Mandapat C."/>
            <person name="Jackson L."/>
            <person name="Mathew T."/>
            <person name="Pu L."/>
            <person name="Thornton R."/>
            <person name="Saada N."/>
            <person name="Wilczek-Boney K.B."/>
            <person name="Lee S."/>
            <person name="Kovar C."/>
            <person name="Wu Y."/>
            <person name="Scherer S.E."/>
            <person name="Worley K.C."/>
            <person name="Muzny D.M."/>
            <person name="Gibbs R."/>
        </authorList>
    </citation>
    <scope>NUCLEOTIDE SEQUENCE</scope>
    <source>
        <strain evidence="3">Brora</strain>
    </source>
</reference>
<proteinExistence type="predicted"/>
<feature type="domain" description="Peptidase A1" evidence="1">
    <location>
        <begin position="53"/>
        <end position="93"/>
    </location>
</feature>
<sequence length="117" mass="13527">MDLILKSVMKIGDIKVIINRTFAEAVTELSFNIDCSQIQWYFCRMGYVEENASASVGRELILGVSDTKYSKGDFNYVDVHKKGYWQFKMDGQKCSICCFPDNLITRCTKGRIKFHFK</sequence>
<dbReference type="Pfam" id="PF00026">
    <property type="entry name" value="Asp"/>
    <property type="match status" value="1"/>
</dbReference>
<dbReference type="EnsemblMetazoa" id="SMAR002863-RA">
    <property type="protein sequence ID" value="SMAR002863-PA"/>
    <property type="gene ID" value="SMAR002863"/>
</dbReference>
<evidence type="ECO:0000313" key="2">
    <source>
        <dbReference type="EnsemblMetazoa" id="SMAR002863-PA"/>
    </source>
</evidence>
<evidence type="ECO:0000313" key="3">
    <source>
        <dbReference type="Proteomes" id="UP000014500"/>
    </source>
</evidence>
<dbReference type="Gene3D" id="2.60.40.1960">
    <property type="match status" value="1"/>
</dbReference>
<dbReference type="InterPro" id="IPR021109">
    <property type="entry name" value="Peptidase_aspartic_dom_sf"/>
</dbReference>
<reference evidence="2" key="2">
    <citation type="submission" date="2015-02" db="UniProtKB">
        <authorList>
            <consortium name="EnsemblMetazoa"/>
        </authorList>
    </citation>
    <scope>IDENTIFICATION</scope>
</reference>
<dbReference type="InterPro" id="IPR033121">
    <property type="entry name" value="PEPTIDASE_A1"/>
</dbReference>
<keyword evidence="3" id="KW-1185">Reference proteome</keyword>
<protein>
    <recommendedName>
        <fullName evidence="1">Peptidase A1 domain-containing protein</fullName>
    </recommendedName>
</protein>
<dbReference type="STRING" id="126957.T1IPB4"/>
<dbReference type="HOGENOM" id="CLU_2090869_0_0_1"/>
<dbReference type="EMBL" id="JH431252">
    <property type="status" value="NOT_ANNOTATED_CDS"/>
    <property type="molecule type" value="Genomic_DNA"/>
</dbReference>
<dbReference type="AlphaFoldDB" id="T1IPB4"/>